<comment type="caution">
    <text evidence="3">The sequence shown here is derived from an EMBL/GenBank/DDBJ whole genome shotgun (WGS) entry which is preliminary data.</text>
</comment>
<dbReference type="RefSeq" id="WP_141462631.1">
    <property type="nucleotide sequence ID" value="NZ_RBZW01000003.1"/>
</dbReference>
<feature type="domain" description="DUF2062" evidence="2">
    <location>
        <begin position="13"/>
        <end position="146"/>
    </location>
</feature>
<proteinExistence type="predicted"/>
<dbReference type="Proteomes" id="UP000318864">
    <property type="component" value="Unassembled WGS sequence"/>
</dbReference>
<evidence type="ECO:0000256" key="1">
    <source>
        <dbReference type="SAM" id="Phobius"/>
    </source>
</evidence>
<keyword evidence="1" id="KW-0472">Membrane</keyword>
<dbReference type="AlphaFoldDB" id="A0A4V3VLR3"/>
<feature type="transmembrane region" description="Helical" evidence="1">
    <location>
        <begin position="67"/>
        <end position="94"/>
    </location>
</feature>
<accession>A0A4V3VLR3</accession>
<keyword evidence="1" id="KW-1133">Transmembrane helix</keyword>
<dbReference type="PANTHER" id="PTHR40547">
    <property type="entry name" value="SLL0298 PROTEIN"/>
    <property type="match status" value="1"/>
</dbReference>
<keyword evidence="1" id="KW-0812">Transmembrane</keyword>
<organism evidence="3 4">
    <name type="scientific">Salinadaptatus halalkaliphilus</name>
    <dbReference type="NCBI Taxonomy" id="2419781"/>
    <lineage>
        <taxon>Archaea</taxon>
        <taxon>Methanobacteriati</taxon>
        <taxon>Methanobacteriota</taxon>
        <taxon>Stenosarchaea group</taxon>
        <taxon>Halobacteria</taxon>
        <taxon>Halobacteriales</taxon>
        <taxon>Natrialbaceae</taxon>
        <taxon>Salinadaptatus</taxon>
    </lineage>
</organism>
<keyword evidence="4" id="KW-1185">Reference proteome</keyword>
<feature type="transmembrane region" description="Helical" evidence="1">
    <location>
        <begin position="34"/>
        <end position="60"/>
    </location>
</feature>
<sequence length="172" mass="18419">MGRGRIGRYTERVRGELHDAFREDFTPRELSGSFAIGAFITMLPTFGIGLVAFVAIGYVFGWVSKLALFASVLVFNPAVKWGVYAASFALGTILLGPVEGVSAAGVSFSAGPDIVVRLLVGNLILAVLATILSYVVVYRFARRYQSTAVAETIDETLEEIAETTLDSDSESG</sequence>
<reference evidence="3 4" key="1">
    <citation type="submission" date="2018-10" db="EMBL/GenBank/DDBJ databases">
        <title>Natronolimnobius sp. XQ-INN 246 isolated from Inner Mongolia Autonomous Region of China.</title>
        <authorList>
            <person name="Xue Q."/>
        </authorList>
    </citation>
    <scope>NUCLEOTIDE SEQUENCE [LARGE SCALE GENOMIC DNA]</scope>
    <source>
        <strain evidence="3 4">XQ-INN 246</strain>
    </source>
</reference>
<protein>
    <submittedName>
        <fullName evidence="3">DUF2062 domain-containing protein</fullName>
    </submittedName>
</protein>
<name>A0A4V3VLR3_9EURY</name>
<evidence type="ECO:0000259" key="2">
    <source>
        <dbReference type="Pfam" id="PF09835"/>
    </source>
</evidence>
<dbReference type="OrthoDB" id="329979at2157"/>
<evidence type="ECO:0000313" key="4">
    <source>
        <dbReference type="Proteomes" id="UP000318864"/>
    </source>
</evidence>
<feature type="transmembrane region" description="Helical" evidence="1">
    <location>
        <begin position="114"/>
        <end position="137"/>
    </location>
</feature>
<dbReference type="EMBL" id="RBZW01000003">
    <property type="protein sequence ID" value="THE66677.1"/>
    <property type="molecule type" value="Genomic_DNA"/>
</dbReference>
<evidence type="ECO:0000313" key="3">
    <source>
        <dbReference type="EMBL" id="THE66677.1"/>
    </source>
</evidence>
<dbReference type="Pfam" id="PF09835">
    <property type="entry name" value="DUF2062"/>
    <property type="match status" value="1"/>
</dbReference>
<dbReference type="PANTHER" id="PTHR40547:SF1">
    <property type="entry name" value="SLL0298 PROTEIN"/>
    <property type="match status" value="1"/>
</dbReference>
<gene>
    <name evidence="3" type="ORF">D8Y22_00650</name>
</gene>
<dbReference type="InterPro" id="IPR018639">
    <property type="entry name" value="DUF2062"/>
</dbReference>